<dbReference type="PATRIC" id="fig|1078020.3.peg.1288"/>
<dbReference type="EMBL" id="AGVE01000028">
    <property type="protein sequence ID" value="EHI13706.1"/>
    <property type="molecule type" value="Genomic_DNA"/>
</dbReference>
<evidence type="ECO:0000313" key="2">
    <source>
        <dbReference type="Proteomes" id="UP000004915"/>
    </source>
</evidence>
<reference evidence="1 2" key="1">
    <citation type="submission" date="2011-11" db="EMBL/GenBank/DDBJ databases">
        <authorList>
            <consortium name="Tuberculosis Structural Genomics Consortium"/>
            <person name="Ioerger T.R."/>
        </authorList>
    </citation>
    <scope>NUCLEOTIDE SEQUENCE [LARGE SCALE GENOMIC DNA]</scope>
    <source>
        <strain evidence="2">ATCC 19527 / DSM 44167 / CIP 105390 / JCM 6362 / NCTC 10409 / 316</strain>
    </source>
</reference>
<protein>
    <submittedName>
        <fullName evidence="1">Uncharacterized protein</fullName>
    </submittedName>
</protein>
<evidence type="ECO:0000313" key="1">
    <source>
        <dbReference type="EMBL" id="EHI13706.1"/>
    </source>
</evidence>
<organism evidence="1 2">
    <name type="scientific">Mycolicibacterium thermoresistibile (strain ATCC 19527 / DSM 44167 / CIP 105390 / JCM 6362 / NCTC 10409 / 316)</name>
    <name type="common">Mycobacterium thermoresistibile</name>
    <dbReference type="NCBI Taxonomy" id="1078020"/>
    <lineage>
        <taxon>Bacteria</taxon>
        <taxon>Bacillati</taxon>
        <taxon>Actinomycetota</taxon>
        <taxon>Actinomycetes</taxon>
        <taxon>Mycobacteriales</taxon>
        <taxon>Mycobacteriaceae</taxon>
        <taxon>Mycolicibacterium</taxon>
    </lineage>
</organism>
<proteinExistence type="predicted"/>
<dbReference type="Proteomes" id="UP000004915">
    <property type="component" value="Unassembled WGS sequence"/>
</dbReference>
<accession>G7CE90</accession>
<gene>
    <name evidence="1" type="ORF">KEK_06508</name>
</gene>
<dbReference type="AlphaFoldDB" id="G7CE90"/>
<name>G7CE90_MYCT3</name>
<comment type="caution">
    <text evidence="1">The sequence shown here is derived from an EMBL/GenBank/DDBJ whole genome shotgun (WGS) entry which is preliminary data.</text>
</comment>
<sequence length="116" mass="12709">MRAADGFWRSPVGQALQAYQRGDGFFQVQLPHSAVRFNPLGPPSGLTSSVDAGFNKTDVLGQIEEIGWRLIQATWVQVEPAPRPGPPTPTQPAGADDVVGIYLFRRDQPHYRPVAD</sequence>
<keyword evidence="2" id="KW-1185">Reference proteome</keyword>